<feature type="signal peptide" evidence="1">
    <location>
        <begin position="1"/>
        <end position="19"/>
    </location>
</feature>
<feature type="chain" id="PRO_5009316384" evidence="1">
    <location>
        <begin position="20"/>
        <end position="143"/>
    </location>
</feature>
<dbReference type="WBParaSite" id="MhA1_Contig88.frz3.gene18">
    <property type="protein sequence ID" value="MhA1_Contig88.frz3.gene18"/>
    <property type="gene ID" value="MhA1_Contig88.frz3.gene18"/>
</dbReference>
<protein>
    <submittedName>
        <fullName evidence="3">Peptidase A1 domain-containing protein</fullName>
    </submittedName>
</protein>
<sequence length="143" mass="16407">MFSSIFIFLFLPSLCYVKANRDEIFERFIKILLIDKKVQTQLLPFNNGNNWILSFGISEEAMHGMEIYRNEIEEILGAEGASQFYNFWRKSGIVRHENDIYYCYANDIVQKIFPGSNGVLVPPKFFDALSKYGSGEVGILSLG</sequence>
<organism evidence="2 3">
    <name type="scientific">Meloidogyne hapla</name>
    <name type="common">Root-knot nematode worm</name>
    <dbReference type="NCBI Taxonomy" id="6305"/>
    <lineage>
        <taxon>Eukaryota</taxon>
        <taxon>Metazoa</taxon>
        <taxon>Ecdysozoa</taxon>
        <taxon>Nematoda</taxon>
        <taxon>Chromadorea</taxon>
        <taxon>Rhabditida</taxon>
        <taxon>Tylenchina</taxon>
        <taxon>Tylenchomorpha</taxon>
        <taxon>Tylenchoidea</taxon>
        <taxon>Meloidogynidae</taxon>
        <taxon>Meloidogyninae</taxon>
        <taxon>Meloidogyne</taxon>
    </lineage>
</organism>
<keyword evidence="2" id="KW-1185">Reference proteome</keyword>
<accession>A0A1I8C1P3</accession>
<evidence type="ECO:0000313" key="2">
    <source>
        <dbReference type="Proteomes" id="UP000095281"/>
    </source>
</evidence>
<proteinExistence type="predicted"/>
<reference evidence="3" key="1">
    <citation type="submission" date="2016-11" db="UniProtKB">
        <authorList>
            <consortium name="WormBaseParasite"/>
        </authorList>
    </citation>
    <scope>IDENTIFICATION</scope>
</reference>
<evidence type="ECO:0000313" key="3">
    <source>
        <dbReference type="WBParaSite" id="MhA1_Contig88.frz3.gene18"/>
    </source>
</evidence>
<dbReference type="AlphaFoldDB" id="A0A1I8C1P3"/>
<name>A0A1I8C1P3_MELHA</name>
<dbReference type="Proteomes" id="UP000095281">
    <property type="component" value="Unplaced"/>
</dbReference>
<evidence type="ECO:0000256" key="1">
    <source>
        <dbReference type="SAM" id="SignalP"/>
    </source>
</evidence>
<keyword evidence="1" id="KW-0732">Signal</keyword>